<comment type="subcellular location">
    <subcellularLocation>
        <location evidence="3">Nucleus</location>
    </subcellularLocation>
</comment>
<comment type="caution">
    <text evidence="5">The sequence shown here is derived from an EMBL/GenBank/DDBJ whole genome shotgun (WGS) entry which is preliminary data.</text>
</comment>
<dbReference type="EMBL" id="JAYMGO010000003">
    <property type="protein sequence ID" value="KAL1277020.1"/>
    <property type="molecule type" value="Genomic_DNA"/>
</dbReference>
<reference evidence="5 6" key="1">
    <citation type="submission" date="2023-09" db="EMBL/GenBank/DDBJ databases">
        <authorList>
            <person name="Wang M."/>
        </authorList>
    </citation>
    <scope>NUCLEOTIDE SEQUENCE [LARGE SCALE GENOMIC DNA]</scope>
    <source>
        <strain evidence="5">GT-2023</strain>
        <tissue evidence="5">Liver</tissue>
    </source>
</reference>
<dbReference type="InterPro" id="IPR039994">
    <property type="entry name" value="NO66-like"/>
</dbReference>
<keyword evidence="3" id="KW-0539">Nucleus</keyword>
<protein>
    <recommendedName>
        <fullName evidence="3">Bifunctional lysine-specific demethylase and histidyl-hydroxylase</fullName>
        <ecNumber evidence="3">1.14.11.-</ecNumber>
    </recommendedName>
</protein>
<evidence type="ECO:0000313" key="5">
    <source>
        <dbReference type="EMBL" id="KAL1277020.1"/>
    </source>
</evidence>
<dbReference type="PROSITE" id="PS51184">
    <property type="entry name" value="JMJC"/>
    <property type="match status" value="1"/>
</dbReference>
<accession>A0ABR3NJ42</accession>
<sequence length="130" mass="15056">MRRKSTDKSEEEVLPLVSSPNFSQNDIGQPIMDVVLEAGDLLYFPRGFIHQGDCLPDAHSLHITVSSFQRNSWGDLLLKEDPRRGKFLAHVEGLMKKRSNYARSRCSVDQSRDFLHDKTKLAFHRCLERW</sequence>
<dbReference type="EC" id="1.14.11.-" evidence="3"/>
<evidence type="ECO:0000256" key="3">
    <source>
        <dbReference type="RuleBase" id="RU366061"/>
    </source>
</evidence>
<keyword evidence="3" id="KW-0805">Transcription regulation</keyword>
<keyword evidence="3" id="KW-0560">Oxidoreductase</keyword>
<keyword evidence="3" id="KW-0804">Transcription</keyword>
<evidence type="ECO:0000256" key="1">
    <source>
        <dbReference type="ARBA" id="ARBA00022723"/>
    </source>
</evidence>
<keyword evidence="3" id="KW-0223">Dioxygenase</keyword>
<dbReference type="PANTHER" id="PTHR13096:SF8">
    <property type="entry name" value="RIBOSOMAL OXYGENASE 1"/>
    <property type="match status" value="1"/>
</dbReference>
<evidence type="ECO:0000256" key="2">
    <source>
        <dbReference type="ARBA" id="ARBA00023004"/>
    </source>
</evidence>
<organism evidence="5 6">
    <name type="scientific">Cirrhinus molitorella</name>
    <name type="common">mud carp</name>
    <dbReference type="NCBI Taxonomy" id="172907"/>
    <lineage>
        <taxon>Eukaryota</taxon>
        <taxon>Metazoa</taxon>
        <taxon>Chordata</taxon>
        <taxon>Craniata</taxon>
        <taxon>Vertebrata</taxon>
        <taxon>Euteleostomi</taxon>
        <taxon>Actinopterygii</taxon>
        <taxon>Neopterygii</taxon>
        <taxon>Teleostei</taxon>
        <taxon>Ostariophysi</taxon>
        <taxon>Cypriniformes</taxon>
        <taxon>Cyprinidae</taxon>
        <taxon>Labeoninae</taxon>
        <taxon>Labeonini</taxon>
        <taxon>Cirrhinus</taxon>
    </lineage>
</organism>
<feature type="domain" description="JmjC" evidence="4">
    <location>
        <begin position="1"/>
        <end position="84"/>
    </location>
</feature>
<comment type="similarity">
    <text evidence="3">Belongs to the ROX family.</text>
</comment>
<dbReference type="InterPro" id="IPR003347">
    <property type="entry name" value="JmjC_dom"/>
</dbReference>
<keyword evidence="6" id="KW-1185">Reference proteome</keyword>
<keyword evidence="1 3" id="KW-0479">Metal-binding</keyword>
<gene>
    <name evidence="5" type="ORF">QQF64_023693</name>
</gene>
<dbReference type="PANTHER" id="PTHR13096">
    <property type="entry name" value="MINA53 MYC INDUCED NUCLEAR ANTIGEN"/>
    <property type="match status" value="1"/>
</dbReference>
<comment type="cofactor">
    <cofactor evidence="3">
        <name>Fe(2+)</name>
        <dbReference type="ChEBI" id="CHEBI:29033"/>
    </cofactor>
    <text evidence="3">Binds 1 Fe(2+) ion per subunit.</text>
</comment>
<dbReference type="SUPFAM" id="SSF51197">
    <property type="entry name" value="Clavaminate synthase-like"/>
    <property type="match status" value="1"/>
</dbReference>
<dbReference type="Proteomes" id="UP001558613">
    <property type="component" value="Unassembled WGS sequence"/>
</dbReference>
<evidence type="ECO:0000313" key="6">
    <source>
        <dbReference type="Proteomes" id="UP001558613"/>
    </source>
</evidence>
<keyword evidence="2 3" id="KW-0408">Iron</keyword>
<comment type="function">
    <text evidence="3">Oxygenase that can act as both a histone lysine demethylase and a ribosomal histidine hydroxylase.</text>
</comment>
<name>A0ABR3NJ42_9TELE</name>
<evidence type="ECO:0000259" key="4">
    <source>
        <dbReference type="PROSITE" id="PS51184"/>
    </source>
</evidence>
<proteinExistence type="inferred from homology"/>
<dbReference type="Pfam" id="PF08007">
    <property type="entry name" value="JmjC_2"/>
    <property type="match status" value="1"/>
</dbReference>
<dbReference type="Gene3D" id="2.60.120.650">
    <property type="entry name" value="Cupin"/>
    <property type="match status" value="1"/>
</dbReference>